<dbReference type="GO" id="GO:0046872">
    <property type="term" value="F:metal ion binding"/>
    <property type="evidence" value="ECO:0007669"/>
    <property type="project" value="UniProtKB-KW"/>
</dbReference>
<protein>
    <recommendedName>
        <fullName evidence="2">Fe2OG dioxygenase domain-containing protein</fullName>
    </recommendedName>
</protein>
<reference evidence="3 4" key="1">
    <citation type="submission" date="2023-10" db="EMBL/GenBank/DDBJ databases">
        <authorList>
            <person name="Maclean D."/>
            <person name="Macfadyen A."/>
        </authorList>
    </citation>
    <scope>NUCLEOTIDE SEQUENCE [LARGE SCALE GENOMIC DNA]</scope>
</reference>
<keyword evidence="1" id="KW-0479">Metal-binding</keyword>
<keyword evidence="1" id="KW-0408">Iron</keyword>
<dbReference type="InterPro" id="IPR050231">
    <property type="entry name" value="Iron_ascorbate_oxido_reductase"/>
</dbReference>
<organism evidence="3 4">
    <name type="scientific">Coccomyxa viridis</name>
    <dbReference type="NCBI Taxonomy" id="1274662"/>
    <lineage>
        <taxon>Eukaryota</taxon>
        <taxon>Viridiplantae</taxon>
        <taxon>Chlorophyta</taxon>
        <taxon>core chlorophytes</taxon>
        <taxon>Trebouxiophyceae</taxon>
        <taxon>Trebouxiophyceae incertae sedis</taxon>
        <taxon>Coccomyxaceae</taxon>
        <taxon>Coccomyxa</taxon>
    </lineage>
</organism>
<dbReference type="Pfam" id="PF03171">
    <property type="entry name" value="2OG-FeII_Oxy"/>
    <property type="match status" value="1"/>
</dbReference>
<dbReference type="InterPro" id="IPR026992">
    <property type="entry name" value="DIOX_N"/>
</dbReference>
<dbReference type="PROSITE" id="PS51471">
    <property type="entry name" value="FE2OG_OXY"/>
    <property type="match status" value="1"/>
</dbReference>
<dbReference type="GO" id="GO:0016491">
    <property type="term" value="F:oxidoreductase activity"/>
    <property type="evidence" value="ECO:0007669"/>
    <property type="project" value="UniProtKB-KW"/>
</dbReference>
<evidence type="ECO:0000259" key="2">
    <source>
        <dbReference type="PROSITE" id="PS51471"/>
    </source>
</evidence>
<accession>A0AAV1IHR3</accession>
<dbReference type="PANTHER" id="PTHR47990">
    <property type="entry name" value="2-OXOGLUTARATE (2OG) AND FE(II)-DEPENDENT OXYGENASE SUPERFAMILY PROTEIN-RELATED"/>
    <property type="match status" value="1"/>
</dbReference>
<comment type="similarity">
    <text evidence="1">Belongs to the iron/ascorbate-dependent oxidoreductase family.</text>
</comment>
<dbReference type="InterPro" id="IPR005123">
    <property type="entry name" value="Oxoglu/Fe-dep_dioxygenase_dom"/>
</dbReference>
<keyword evidence="4" id="KW-1185">Reference proteome</keyword>
<evidence type="ECO:0000313" key="4">
    <source>
        <dbReference type="Proteomes" id="UP001314263"/>
    </source>
</evidence>
<dbReference type="EMBL" id="CAUYUE010000015">
    <property type="protein sequence ID" value="CAK0786888.1"/>
    <property type="molecule type" value="Genomic_DNA"/>
</dbReference>
<sequence>MVRPIVQVSLKNFEQRKQEITKELWDAANDVGFFYLKDHGLTEDEIQHMFSISKAFFDLPADVKGKYRFDLKKNSGWESGQQKRASHNLPELKESLQLKWHNMEGKWPTDEDVADFKDFSESFMKKCQEISFKVLSCFALGLGFDEDFFTKNHDILRPDAQQTFRLMHYFPVFSREFPPGFPRAGSHCDFETITLLFAKGAGLEVCPGREATSQHAMGDEWTPCPAIPGTITVNIGDALMRWSDDKLKSNYHRVRMPVPGEDQGSRYSIAYFNQANKSAVIAGKEGRYPPVTAEDFVRESLAAIYVKQEE</sequence>
<dbReference type="InterPro" id="IPR027443">
    <property type="entry name" value="IPNS-like_sf"/>
</dbReference>
<dbReference type="Proteomes" id="UP001314263">
    <property type="component" value="Unassembled WGS sequence"/>
</dbReference>
<evidence type="ECO:0000256" key="1">
    <source>
        <dbReference type="RuleBase" id="RU003682"/>
    </source>
</evidence>
<dbReference type="Gene3D" id="2.60.120.330">
    <property type="entry name" value="B-lactam Antibiotic, Isopenicillin N Synthase, Chain"/>
    <property type="match status" value="1"/>
</dbReference>
<proteinExistence type="inferred from homology"/>
<dbReference type="AlphaFoldDB" id="A0AAV1IHR3"/>
<dbReference type="SUPFAM" id="SSF51197">
    <property type="entry name" value="Clavaminate synthase-like"/>
    <property type="match status" value="1"/>
</dbReference>
<name>A0AAV1IHR3_9CHLO</name>
<dbReference type="InterPro" id="IPR044861">
    <property type="entry name" value="IPNS-like_FE2OG_OXY"/>
</dbReference>
<keyword evidence="1" id="KW-0560">Oxidoreductase</keyword>
<gene>
    <name evidence="3" type="ORF">CVIRNUC_010102</name>
</gene>
<dbReference type="Pfam" id="PF14226">
    <property type="entry name" value="DIOX_N"/>
    <property type="match status" value="1"/>
</dbReference>
<evidence type="ECO:0000313" key="3">
    <source>
        <dbReference type="EMBL" id="CAK0786888.1"/>
    </source>
</evidence>
<comment type="caution">
    <text evidence="3">The sequence shown here is derived from an EMBL/GenBank/DDBJ whole genome shotgun (WGS) entry which is preliminary data.</text>
</comment>
<feature type="domain" description="Fe2OG dioxygenase" evidence="2">
    <location>
        <begin position="168"/>
        <end position="275"/>
    </location>
</feature>